<dbReference type="SUPFAM" id="SSF49777">
    <property type="entry name" value="PEBP-like"/>
    <property type="match status" value="1"/>
</dbReference>
<comment type="caution">
    <text evidence="3">The sequence shown here is derived from an EMBL/GenBank/DDBJ whole genome shotgun (WGS) entry which is preliminary data.</text>
</comment>
<organism evidence="3 4">
    <name type="scientific">Meganyctiphanes norvegica</name>
    <name type="common">Northern krill</name>
    <name type="synonym">Thysanopoda norvegica</name>
    <dbReference type="NCBI Taxonomy" id="48144"/>
    <lineage>
        <taxon>Eukaryota</taxon>
        <taxon>Metazoa</taxon>
        <taxon>Ecdysozoa</taxon>
        <taxon>Arthropoda</taxon>
        <taxon>Crustacea</taxon>
        <taxon>Multicrustacea</taxon>
        <taxon>Malacostraca</taxon>
        <taxon>Eumalacostraca</taxon>
        <taxon>Eucarida</taxon>
        <taxon>Euphausiacea</taxon>
        <taxon>Euphausiidae</taxon>
        <taxon>Meganyctiphanes</taxon>
    </lineage>
</organism>
<reference evidence="3 4" key="1">
    <citation type="submission" date="2024-05" db="EMBL/GenBank/DDBJ databases">
        <authorList>
            <person name="Wallberg A."/>
        </authorList>
    </citation>
    <scope>NUCLEOTIDE SEQUENCE [LARGE SCALE GENOMIC DNA]</scope>
</reference>
<feature type="chain" id="PRO_5043629227" description="PEBP-like protein" evidence="2">
    <location>
        <begin position="20"/>
        <end position="333"/>
    </location>
</feature>
<feature type="region of interest" description="Disordered" evidence="1">
    <location>
        <begin position="39"/>
        <end position="97"/>
    </location>
</feature>
<evidence type="ECO:0008006" key="5">
    <source>
        <dbReference type="Google" id="ProtNLM"/>
    </source>
</evidence>
<dbReference type="InterPro" id="IPR035810">
    <property type="entry name" value="PEBP_euk"/>
</dbReference>
<dbReference type="PANTHER" id="PTHR11362">
    <property type="entry name" value="PHOSPHATIDYLETHANOLAMINE-BINDING PROTEIN"/>
    <property type="match status" value="1"/>
</dbReference>
<dbReference type="AlphaFoldDB" id="A0AAV2PFG5"/>
<evidence type="ECO:0000256" key="1">
    <source>
        <dbReference type="SAM" id="MobiDB-lite"/>
    </source>
</evidence>
<dbReference type="InterPro" id="IPR008914">
    <property type="entry name" value="PEBP"/>
</dbReference>
<feature type="compositionally biased region" description="Basic and acidic residues" evidence="1">
    <location>
        <begin position="71"/>
        <end position="88"/>
    </location>
</feature>
<dbReference type="InterPro" id="IPR036610">
    <property type="entry name" value="PEBP-like_sf"/>
</dbReference>
<dbReference type="PANTHER" id="PTHR11362:SF152">
    <property type="entry name" value="ODORANT-BINDING PROTEIN A5-LIKE PROTEIN"/>
    <property type="match status" value="1"/>
</dbReference>
<dbReference type="EMBL" id="CAXKWB010000006">
    <property type="protein sequence ID" value="CAL4058592.1"/>
    <property type="molecule type" value="Genomic_DNA"/>
</dbReference>
<evidence type="ECO:0000256" key="2">
    <source>
        <dbReference type="SAM" id="SignalP"/>
    </source>
</evidence>
<dbReference type="Pfam" id="PF01161">
    <property type="entry name" value="PBP"/>
    <property type="match status" value="1"/>
</dbReference>
<accession>A0AAV2PFG5</accession>
<gene>
    <name evidence="3" type="ORF">MNOR_LOCUS36</name>
</gene>
<dbReference type="Proteomes" id="UP001497623">
    <property type="component" value="Unassembled WGS sequence"/>
</dbReference>
<keyword evidence="2" id="KW-0732">Signal</keyword>
<dbReference type="Gene3D" id="3.90.280.10">
    <property type="entry name" value="PEBP-like"/>
    <property type="match status" value="1"/>
</dbReference>
<protein>
    <recommendedName>
        <fullName evidence="5">PEBP-like protein</fullName>
    </recommendedName>
</protein>
<feature type="signal peptide" evidence="2">
    <location>
        <begin position="1"/>
        <end position="19"/>
    </location>
</feature>
<name>A0AAV2PFG5_MEGNR</name>
<evidence type="ECO:0000313" key="4">
    <source>
        <dbReference type="Proteomes" id="UP001497623"/>
    </source>
</evidence>
<dbReference type="CDD" id="cd00866">
    <property type="entry name" value="PEBP_euk"/>
    <property type="match status" value="1"/>
</dbReference>
<sequence length="333" mass="37238">MRVVEILVKLITQVAIISAAVPFDLGPCNGCSHPGPILENGQLPLEDHGPIPIGRLPLEEHSPIPSSIPHAIEEASQKPRPQALHEPRPQQQQQDPVDHPVDLATRLQEYPSLKVSLDNAPIRASMHTFFEPQIQVEPEELDDLEWEQYLQEGWGDGGVVPALLPFPPPYVANVDYGNHNCAHLGNRITPRQAKFQPKSFQFPGNSQDMYTILLLDLDHQTGAYINWMKINVPDDQFQKGIENVAYEGPRPLRGSGLHRQVFLVYQQQYPIGLKDERLPRARPCQSGGRASVELPRLTQDLGLKGPIAGNFFLTQWDVSVEHTCVPVHIRQPG</sequence>
<evidence type="ECO:0000313" key="3">
    <source>
        <dbReference type="EMBL" id="CAL4058592.1"/>
    </source>
</evidence>
<keyword evidence="4" id="KW-1185">Reference proteome</keyword>
<proteinExistence type="predicted"/>